<evidence type="ECO:0000313" key="4">
    <source>
        <dbReference type="Proteomes" id="UP001152797"/>
    </source>
</evidence>
<accession>A0A9P1BJ13</accession>
<sequence>MHLFLLSKTYAVPSQAKPCFKATPAGDHAEALQAGNTQPDAKAPEAEEADVNGEEPAVLHVATLSRYEKEKVRRIVCPKQNTGRLEVPDDVHQLWNTPQGKEKLFSLWCKSGGVKAIFLERVEILSVTTKSKKIEVQGGFYSEEDMKSELGYSEDRIEKIKKWAIAKQLVRLCEYDEDTLEYWVNVRTSGTLSREDLLTLSKSRTHEQETTADAFAHEQVDLSVGGFPDLGGAEPALATEGDKSLGVKQKLAMYLKNGLKAKNSVSTVADKIRALALEDQSCKATVAKLHDNAKTIEQIYEQLAEYQAEGETTGFNKELSEKIDAEFLKMTRFELSQTVVHIAKIYGKGAPAADCVEEAQSASVKDDCPVLRRIASARVADPDEPLFKALKDCGHALDVPVTTLKLDNTFEYPCLHPRDLLFAFANAGFTHRIFGVEGPLESVEKSLADFWRRFRLANPTHDLSQLGETDQNWSRLLPFYLHGDGGRTYKKDPILVLSMYSALGRGTAKRPASTQLGRHAKRKHDDDSSAEEGIECGHLADLYTSGLELDGHTWKVAILGLTGDAPFLRETGFHNRSFSNVKKSHSSKSLCKGVCWLCAAGISNGPPFEDVRVTDAQWLETIGPNNPLPWDRPGPLLAYLPVDQEDLASFYRPDLFHILHAGVGKDFAASCIIYFCAKTFKSSRIGLALDHVNLLFRNFLATEKERVNFSNITFELLGYESSRTYPMGHWSKNLDTAVMIKFVEHVAANNLDPGDPVMQLIVQGSSAINHFMRVLLSAPYWLCESEAWQAIFAGQEFLSAFAGLAQACYHQKLCLFKLKPKLHMFAHIVFRMLQQFRCDTGCTTNPVAEATFMSEDFVGHVSRLSRRVNARRHGHKIYNRYCVAVCQKLRAGDAVKKSQRKYARDQGLF</sequence>
<evidence type="ECO:0000313" key="2">
    <source>
        <dbReference type="EMBL" id="CAI3974297.1"/>
    </source>
</evidence>
<evidence type="ECO:0000313" key="3">
    <source>
        <dbReference type="EMBL" id="CAL1127672.1"/>
    </source>
</evidence>
<dbReference type="Proteomes" id="UP001152797">
    <property type="component" value="Unassembled WGS sequence"/>
</dbReference>
<name>A0A9P1BJ13_9DINO</name>
<dbReference type="EMBL" id="CAMXCT010000126">
    <property type="protein sequence ID" value="CAI3974297.1"/>
    <property type="molecule type" value="Genomic_DNA"/>
</dbReference>
<protein>
    <submittedName>
        <fullName evidence="2">Uncharacterized protein</fullName>
    </submittedName>
</protein>
<organism evidence="2">
    <name type="scientific">Cladocopium goreaui</name>
    <dbReference type="NCBI Taxonomy" id="2562237"/>
    <lineage>
        <taxon>Eukaryota</taxon>
        <taxon>Sar</taxon>
        <taxon>Alveolata</taxon>
        <taxon>Dinophyceae</taxon>
        <taxon>Suessiales</taxon>
        <taxon>Symbiodiniaceae</taxon>
        <taxon>Cladocopium</taxon>
    </lineage>
</organism>
<reference evidence="2" key="1">
    <citation type="submission" date="2022-10" db="EMBL/GenBank/DDBJ databases">
        <authorList>
            <person name="Chen Y."/>
            <person name="Dougan E. K."/>
            <person name="Chan C."/>
            <person name="Rhodes N."/>
            <person name="Thang M."/>
        </authorList>
    </citation>
    <scope>NUCLEOTIDE SEQUENCE</scope>
</reference>
<dbReference type="EMBL" id="CAMXCT030000126">
    <property type="protein sequence ID" value="CAL4761609.1"/>
    <property type="molecule type" value="Genomic_DNA"/>
</dbReference>
<feature type="region of interest" description="Disordered" evidence="1">
    <location>
        <begin position="510"/>
        <end position="530"/>
    </location>
</feature>
<dbReference type="EMBL" id="CAMXCT020000126">
    <property type="protein sequence ID" value="CAL1127672.1"/>
    <property type="molecule type" value="Genomic_DNA"/>
</dbReference>
<comment type="caution">
    <text evidence="2">The sequence shown here is derived from an EMBL/GenBank/DDBJ whole genome shotgun (WGS) entry which is preliminary data.</text>
</comment>
<proteinExistence type="predicted"/>
<keyword evidence="4" id="KW-1185">Reference proteome</keyword>
<dbReference type="OrthoDB" id="443056at2759"/>
<feature type="region of interest" description="Disordered" evidence="1">
    <location>
        <begin position="35"/>
        <end position="55"/>
    </location>
</feature>
<dbReference type="AlphaFoldDB" id="A0A9P1BJ13"/>
<gene>
    <name evidence="2" type="ORF">C1SCF055_LOCUS2713</name>
</gene>
<reference evidence="3" key="2">
    <citation type="submission" date="2024-04" db="EMBL/GenBank/DDBJ databases">
        <authorList>
            <person name="Chen Y."/>
            <person name="Shah S."/>
            <person name="Dougan E. K."/>
            <person name="Thang M."/>
            <person name="Chan C."/>
        </authorList>
    </citation>
    <scope>NUCLEOTIDE SEQUENCE [LARGE SCALE GENOMIC DNA]</scope>
</reference>
<evidence type="ECO:0000256" key="1">
    <source>
        <dbReference type="SAM" id="MobiDB-lite"/>
    </source>
</evidence>